<protein>
    <submittedName>
        <fullName evidence="9">Alcohol dehydrogenase</fullName>
    </submittedName>
</protein>
<dbReference type="InterPro" id="IPR011032">
    <property type="entry name" value="GroES-like_sf"/>
</dbReference>
<keyword evidence="4 7" id="KW-0862">Zinc</keyword>
<gene>
    <name evidence="9" type="ORF">D0Y96_09700</name>
</gene>
<keyword evidence="5" id="KW-0560">Oxidoreductase</keyword>
<evidence type="ECO:0000256" key="1">
    <source>
        <dbReference type="ARBA" id="ARBA00001947"/>
    </source>
</evidence>
<keyword evidence="10" id="KW-1185">Reference proteome</keyword>
<dbReference type="SUPFAM" id="SSF51735">
    <property type="entry name" value="NAD(P)-binding Rossmann-fold domains"/>
    <property type="match status" value="1"/>
</dbReference>
<keyword evidence="3 7" id="KW-0479">Metal-binding</keyword>
<name>A0A372IQE7_9BACT</name>
<comment type="similarity">
    <text evidence="2 7">Belongs to the zinc-containing alcohol dehydrogenase family.</text>
</comment>
<organism evidence="9 10">
    <name type="scientific">Paracidobacterium acidisoli</name>
    <dbReference type="NCBI Taxonomy" id="2303751"/>
    <lineage>
        <taxon>Bacteria</taxon>
        <taxon>Pseudomonadati</taxon>
        <taxon>Acidobacteriota</taxon>
        <taxon>Terriglobia</taxon>
        <taxon>Terriglobales</taxon>
        <taxon>Acidobacteriaceae</taxon>
        <taxon>Paracidobacterium</taxon>
    </lineage>
</organism>
<dbReference type="EMBL" id="QVQT01000003">
    <property type="protein sequence ID" value="RFU16981.1"/>
    <property type="molecule type" value="Genomic_DNA"/>
</dbReference>
<dbReference type="SMART" id="SM00829">
    <property type="entry name" value="PKS_ER"/>
    <property type="match status" value="1"/>
</dbReference>
<reference evidence="9 10" key="1">
    <citation type="submission" date="2018-08" db="EMBL/GenBank/DDBJ databases">
        <title>Acidipila sp. 4G-K13, an acidobacterium isolated from forest soil.</title>
        <authorList>
            <person name="Gao Z.-H."/>
            <person name="Qiu L.-H."/>
        </authorList>
    </citation>
    <scope>NUCLEOTIDE SEQUENCE [LARGE SCALE GENOMIC DNA]</scope>
    <source>
        <strain evidence="9 10">4G-K13</strain>
    </source>
</reference>
<evidence type="ECO:0000259" key="8">
    <source>
        <dbReference type="SMART" id="SM00829"/>
    </source>
</evidence>
<dbReference type="InterPro" id="IPR013154">
    <property type="entry name" value="ADH-like_N"/>
</dbReference>
<dbReference type="InterPro" id="IPR036291">
    <property type="entry name" value="NAD(P)-bd_dom_sf"/>
</dbReference>
<dbReference type="InterPro" id="IPR002328">
    <property type="entry name" value="ADH_Zn_CS"/>
</dbReference>
<dbReference type="PROSITE" id="PS00059">
    <property type="entry name" value="ADH_ZINC"/>
    <property type="match status" value="1"/>
</dbReference>
<evidence type="ECO:0000256" key="4">
    <source>
        <dbReference type="ARBA" id="ARBA00022833"/>
    </source>
</evidence>
<evidence type="ECO:0000256" key="6">
    <source>
        <dbReference type="ARBA" id="ARBA00023027"/>
    </source>
</evidence>
<proteinExistence type="inferred from homology"/>
<evidence type="ECO:0000256" key="7">
    <source>
        <dbReference type="RuleBase" id="RU361277"/>
    </source>
</evidence>
<evidence type="ECO:0000256" key="5">
    <source>
        <dbReference type="ARBA" id="ARBA00023002"/>
    </source>
</evidence>
<dbReference type="GO" id="GO:0005737">
    <property type="term" value="C:cytoplasm"/>
    <property type="evidence" value="ECO:0007669"/>
    <property type="project" value="TreeGrafter"/>
</dbReference>
<comment type="cofactor">
    <cofactor evidence="1 7">
        <name>Zn(2+)</name>
        <dbReference type="ChEBI" id="CHEBI:29105"/>
    </cofactor>
</comment>
<dbReference type="Proteomes" id="UP000264702">
    <property type="component" value="Unassembled WGS sequence"/>
</dbReference>
<comment type="caution">
    <text evidence="9">The sequence shown here is derived from an EMBL/GenBank/DDBJ whole genome shotgun (WGS) entry which is preliminary data.</text>
</comment>
<feature type="domain" description="Enoyl reductase (ER)" evidence="8">
    <location>
        <begin position="17"/>
        <end position="339"/>
    </location>
</feature>
<dbReference type="GO" id="GO:0004022">
    <property type="term" value="F:alcohol dehydrogenase (NAD+) activity"/>
    <property type="evidence" value="ECO:0007669"/>
    <property type="project" value="TreeGrafter"/>
</dbReference>
<dbReference type="OrthoDB" id="9806940at2"/>
<dbReference type="CDD" id="cd08296">
    <property type="entry name" value="CAD_like"/>
    <property type="match status" value="1"/>
</dbReference>
<dbReference type="Gene3D" id="3.90.180.10">
    <property type="entry name" value="Medium-chain alcohol dehydrogenases, catalytic domain"/>
    <property type="match status" value="1"/>
</dbReference>
<dbReference type="GO" id="GO:0008270">
    <property type="term" value="F:zinc ion binding"/>
    <property type="evidence" value="ECO:0007669"/>
    <property type="project" value="InterPro"/>
</dbReference>
<evidence type="ECO:0000256" key="3">
    <source>
        <dbReference type="ARBA" id="ARBA00022723"/>
    </source>
</evidence>
<sequence length="343" mass="35515">MATGKVTGRFGQVAKGGSPLEVVTREVRDPGAHEVRIRVQACGVCHSDSLTVEGYWPGIAYPRVPGHEVVGVVDAVGESVTQFAPGQRVGVGWYGGHCGKCEPCRRGDHVACQVLSIPGISYDGGYADYIVVPAMAVASVPESLTSAEAGPLLCAGITTFNALRNSGARPPDVVAVLGMGGLGHLGVQYAAKMGFTTVAVARGADKAKFAHELGAHHYIDSTTEDVAQALQKLGGARTILATVTDAGAMSAAIGGLGYAGKLMVLGAPMEPLQVPAIPLIMQRKTVAGWPSGTSIDSEDTLKFSALTGVKPLIETYPLEKAAEAYARMMSGKARFRVVLETGA</sequence>
<dbReference type="AlphaFoldDB" id="A0A372IQE7"/>
<dbReference type="InterPro" id="IPR013149">
    <property type="entry name" value="ADH-like_C"/>
</dbReference>
<dbReference type="PANTHER" id="PTHR42940">
    <property type="entry name" value="ALCOHOL DEHYDROGENASE 1-RELATED"/>
    <property type="match status" value="1"/>
</dbReference>
<evidence type="ECO:0000256" key="2">
    <source>
        <dbReference type="ARBA" id="ARBA00008072"/>
    </source>
</evidence>
<evidence type="ECO:0000313" key="10">
    <source>
        <dbReference type="Proteomes" id="UP000264702"/>
    </source>
</evidence>
<dbReference type="Pfam" id="PF08240">
    <property type="entry name" value="ADH_N"/>
    <property type="match status" value="1"/>
</dbReference>
<dbReference type="Pfam" id="PF00107">
    <property type="entry name" value="ADH_zinc_N"/>
    <property type="match status" value="1"/>
</dbReference>
<evidence type="ECO:0000313" key="9">
    <source>
        <dbReference type="EMBL" id="RFU16981.1"/>
    </source>
</evidence>
<dbReference type="SUPFAM" id="SSF50129">
    <property type="entry name" value="GroES-like"/>
    <property type="match status" value="1"/>
</dbReference>
<keyword evidence="6" id="KW-0520">NAD</keyword>
<dbReference type="PANTHER" id="PTHR42940:SF7">
    <property type="entry name" value="ALCOHOL DEHYDROGENASE-LIKE N-TERMINAL DOMAIN-CONTAINING PROTEIN"/>
    <property type="match status" value="1"/>
</dbReference>
<dbReference type="RefSeq" id="WP_117299149.1">
    <property type="nucleotide sequence ID" value="NZ_QVQT02000003.1"/>
</dbReference>
<dbReference type="Gene3D" id="3.40.50.720">
    <property type="entry name" value="NAD(P)-binding Rossmann-like Domain"/>
    <property type="match status" value="1"/>
</dbReference>
<dbReference type="InterPro" id="IPR020843">
    <property type="entry name" value="ER"/>
</dbReference>
<accession>A0A372IQE7</accession>
<dbReference type="FunFam" id="3.40.50.720:FF:000039">
    <property type="entry name" value="Alcohol dehydrogenase AdhP"/>
    <property type="match status" value="1"/>
</dbReference>